<dbReference type="InterPro" id="IPR050807">
    <property type="entry name" value="TransReg_Diox_bact_type"/>
</dbReference>
<dbReference type="PANTHER" id="PTHR46797:SF20">
    <property type="entry name" value="BLR4304 PROTEIN"/>
    <property type="match status" value="1"/>
</dbReference>
<dbReference type="SMART" id="SM00530">
    <property type="entry name" value="HTH_XRE"/>
    <property type="match status" value="1"/>
</dbReference>
<feature type="compositionally biased region" description="Low complexity" evidence="2">
    <location>
        <begin position="216"/>
        <end position="251"/>
    </location>
</feature>
<evidence type="ECO:0000259" key="3">
    <source>
        <dbReference type="PROSITE" id="PS50943"/>
    </source>
</evidence>
<dbReference type="Proteomes" id="UP001228044">
    <property type="component" value="Unassembled WGS sequence"/>
</dbReference>
<evidence type="ECO:0000256" key="2">
    <source>
        <dbReference type="SAM" id="MobiDB-lite"/>
    </source>
</evidence>
<dbReference type="InterPro" id="IPR013096">
    <property type="entry name" value="Cupin_2"/>
</dbReference>
<feature type="region of interest" description="Disordered" evidence="2">
    <location>
        <begin position="211"/>
        <end position="251"/>
    </location>
</feature>
<dbReference type="InterPro" id="IPR001387">
    <property type="entry name" value="Cro/C1-type_HTH"/>
</dbReference>
<sequence length="251" mass="26813">MAPTTVNPGDHIRSVRKRLGLTLSELSARTGLAVSTLSKLEKGNVSLSYDKLMLLSKGLGVDMAELLSDAPSARPTPGGGGRRVVHRAGEGQAVQTRSYQQLYLASELLNKRFTPMVVEVCARTIEEFKAEFGDLIRHPGEEFVYVLEGEITFHSELYAPVNLKTGDSIYFDSEMGHAYLKAAEGPCRLVGTCAPRHGQGETAVAQPFLEASQRLATPPANDPAPNAGKAGKAGRSVAAKPAAKAGRTARR</sequence>
<dbReference type="InterPro" id="IPR014710">
    <property type="entry name" value="RmlC-like_jellyroll"/>
</dbReference>
<feature type="domain" description="HTH cro/C1-type" evidence="3">
    <location>
        <begin position="12"/>
        <end position="66"/>
    </location>
</feature>
<dbReference type="Pfam" id="PF07883">
    <property type="entry name" value="Cupin_2"/>
    <property type="match status" value="1"/>
</dbReference>
<evidence type="ECO:0000256" key="1">
    <source>
        <dbReference type="ARBA" id="ARBA00023125"/>
    </source>
</evidence>
<comment type="caution">
    <text evidence="4">The sequence shown here is derived from an EMBL/GenBank/DDBJ whole genome shotgun (WGS) entry which is preliminary data.</text>
</comment>
<dbReference type="Gene3D" id="2.60.120.10">
    <property type="entry name" value="Jelly Rolls"/>
    <property type="match status" value="1"/>
</dbReference>
<dbReference type="Pfam" id="PF01381">
    <property type="entry name" value="HTH_3"/>
    <property type="match status" value="1"/>
</dbReference>
<keyword evidence="1" id="KW-0238">DNA-binding</keyword>
<keyword evidence="5" id="KW-1185">Reference proteome</keyword>
<protein>
    <submittedName>
        <fullName evidence="4">XRE family transcriptional regulator</fullName>
    </submittedName>
</protein>
<dbReference type="Gene3D" id="1.10.260.40">
    <property type="entry name" value="lambda repressor-like DNA-binding domains"/>
    <property type="match status" value="1"/>
</dbReference>
<dbReference type="CDD" id="cd02209">
    <property type="entry name" value="cupin_XRE_C"/>
    <property type="match status" value="1"/>
</dbReference>
<proteinExistence type="predicted"/>
<accession>A0ABT8DMB5</accession>
<dbReference type="InterPro" id="IPR010982">
    <property type="entry name" value="Lambda_DNA-bd_dom_sf"/>
</dbReference>
<reference evidence="4 5" key="1">
    <citation type="submission" date="2023-06" db="EMBL/GenBank/DDBJ databases">
        <title>Pelomonas sp. PFR6 16S ribosomal RNA gene Genome sequencing and assembly.</title>
        <authorList>
            <person name="Woo H."/>
        </authorList>
    </citation>
    <scope>NUCLEOTIDE SEQUENCE [LARGE SCALE GENOMIC DNA]</scope>
    <source>
        <strain evidence="4 5">PFR6</strain>
    </source>
</reference>
<name>A0ABT8DMB5_9BURK</name>
<dbReference type="InterPro" id="IPR011051">
    <property type="entry name" value="RmlC_Cupin_sf"/>
</dbReference>
<evidence type="ECO:0000313" key="4">
    <source>
        <dbReference type="EMBL" id="MDN3919131.1"/>
    </source>
</evidence>
<evidence type="ECO:0000313" key="5">
    <source>
        <dbReference type="Proteomes" id="UP001228044"/>
    </source>
</evidence>
<dbReference type="RefSeq" id="WP_290357444.1">
    <property type="nucleotide sequence ID" value="NZ_JAUHHC010000001.1"/>
</dbReference>
<dbReference type="CDD" id="cd00093">
    <property type="entry name" value="HTH_XRE"/>
    <property type="match status" value="1"/>
</dbReference>
<dbReference type="SUPFAM" id="SSF47413">
    <property type="entry name" value="lambda repressor-like DNA-binding domains"/>
    <property type="match status" value="1"/>
</dbReference>
<dbReference type="EMBL" id="JAUHHC010000001">
    <property type="protein sequence ID" value="MDN3919131.1"/>
    <property type="molecule type" value="Genomic_DNA"/>
</dbReference>
<dbReference type="PROSITE" id="PS50943">
    <property type="entry name" value="HTH_CROC1"/>
    <property type="match status" value="1"/>
</dbReference>
<organism evidence="4 5">
    <name type="scientific">Roseateles violae</name>
    <dbReference type="NCBI Taxonomy" id="3058042"/>
    <lineage>
        <taxon>Bacteria</taxon>
        <taxon>Pseudomonadati</taxon>
        <taxon>Pseudomonadota</taxon>
        <taxon>Betaproteobacteria</taxon>
        <taxon>Burkholderiales</taxon>
        <taxon>Sphaerotilaceae</taxon>
        <taxon>Roseateles</taxon>
    </lineage>
</organism>
<dbReference type="PANTHER" id="PTHR46797">
    <property type="entry name" value="HTH-TYPE TRANSCRIPTIONAL REGULATOR"/>
    <property type="match status" value="1"/>
</dbReference>
<gene>
    <name evidence="4" type="ORF">QWJ38_02445</name>
</gene>
<dbReference type="SUPFAM" id="SSF51182">
    <property type="entry name" value="RmlC-like cupins"/>
    <property type="match status" value="1"/>
</dbReference>